<protein>
    <submittedName>
        <fullName evidence="6">GspE/PulE family protein</fullName>
    </submittedName>
</protein>
<organism evidence="6 7">
    <name type="scientific">Natronomicrosphaera hydrolytica</name>
    <dbReference type="NCBI Taxonomy" id="3242702"/>
    <lineage>
        <taxon>Bacteria</taxon>
        <taxon>Pseudomonadati</taxon>
        <taxon>Planctomycetota</taxon>
        <taxon>Phycisphaerae</taxon>
        <taxon>Phycisphaerales</taxon>
        <taxon>Phycisphaeraceae</taxon>
        <taxon>Natronomicrosphaera</taxon>
    </lineage>
</organism>
<dbReference type="PANTHER" id="PTHR30258:SF2">
    <property type="entry name" value="COMG OPERON PROTEIN 1"/>
    <property type="match status" value="1"/>
</dbReference>
<dbReference type="Gene3D" id="3.40.50.300">
    <property type="entry name" value="P-loop containing nucleotide triphosphate hydrolases"/>
    <property type="match status" value="1"/>
</dbReference>
<dbReference type="RefSeq" id="WP_425346393.1">
    <property type="nucleotide sequence ID" value="NZ_JBGUBD010000009.1"/>
</dbReference>
<dbReference type="Pfam" id="PF00437">
    <property type="entry name" value="T2SSE"/>
    <property type="match status" value="1"/>
</dbReference>
<dbReference type="Proteomes" id="UP001575105">
    <property type="component" value="Unassembled WGS sequence"/>
</dbReference>
<gene>
    <name evidence="6" type="ORF">ACERK3_14370</name>
</gene>
<dbReference type="PANTHER" id="PTHR30258">
    <property type="entry name" value="TYPE II SECRETION SYSTEM PROTEIN GSPE-RELATED"/>
    <property type="match status" value="1"/>
</dbReference>
<comment type="caution">
    <text evidence="6">The sequence shown here is derived from an EMBL/GenBank/DDBJ whole genome shotgun (WGS) entry which is preliminary data.</text>
</comment>
<dbReference type="SUPFAM" id="SSF52540">
    <property type="entry name" value="P-loop containing nucleoside triphosphate hydrolases"/>
    <property type="match status" value="1"/>
</dbReference>
<proteinExistence type="inferred from homology"/>
<feature type="region of interest" description="Disordered" evidence="4">
    <location>
        <begin position="424"/>
        <end position="445"/>
    </location>
</feature>
<sequence>MSSSVFGSRGQPTPPNLARQFTARLQSRNFDSDPAGNMEALSDALLNDACRERVSDVHLMPAGDMMRIRFRVDGDLIDAAQVSQAMGERVINHFRAIGDIDTSHLFRPVESRLTYMLDNEELDLRLAVTPCMGGEAMVIRVLHPETVQQNIDSLGLIDSDLQRVSDWLDTASGMLLVSGPTGSGKTTTVYALLHELKQLRRSIYTIEEPVEYQIPGICQIEVDVDHGLDFATGLRSLLRMDSDFLMVGEVRDHRTADAALDAAVRGRTLMSTIHSRDVSGVITTLRNWDIQNHEIAAAVTLVIAQRLVRKLCPECRKEKRPTEEQLRWLRSAGVENVRGVFHKGGCDHCHGLGHLGRTGIFEVWQVDEDDYEAVLAGKDERAIQRDLLDRGHRTMLRDGLEKAEMGIISLDELRRVPDLLPHRRPGSMDIAAEATEPVGSSQADE</sequence>
<evidence type="ECO:0000259" key="5">
    <source>
        <dbReference type="SMART" id="SM00382"/>
    </source>
</evidence>
<dbReference type="SMART" id="SM00382">
    <property type="entry name" value="AAA"/>
    <property type="match status" value="1"/>
</dbReference>
<reference evidence="6 7" key="1">
    <citation type="submission" date="2024-08" db="EMBL/GenBank/DDBJ databases">
        <title>Whole-genome sequencing of halo(alkali)philic microorganisms from hypersaline lakes.</title>
        <authorList>
            <person name="Sorokin D.Y."/>
            <person name="Merkel A.Y."/>
            <person name="Messina E."/>
            <person name="Yakimov M."/>
        </authorList>
    </citation>
    <scope>NUCLEOTIDE SEQUENCE [LARGE SCALE GENOMIC DNA]</scope>
    <source>
        <strain evidence="6 7">AB-hyl4</strain>
    </source>
</reference>
<keyword evidence="2" id="KW-0547">Nucleotide-binding</keyword>
<accession>A0ABV4U8M4</accession>
<keyword evidence="7" id="KW-1185">Reference proteome</keyword>
<dbReference type="InterPro" id="IPR027417">
    <property type="entry name" value="P-loop_NTPase"/>
</dbReference>
<dbReference type="CDD" id="cd01129">
    <property type="entry name" value="PulE-GspE-like"/>
    <property type="match status" value="1"/>
</dbReference>
<feature type="domain" description="AAA+ ATPase" evidence="5">
    <location>
        <begin position="171"/>
        <end position="309"/>
    </location>
</feature>
<dbReference type="InterPro" id="IPR003593">
    <property type="entry name" value="AAA+_ATPase"/>
</dbReference>
<evidence type="ECO:0000313" key="7">
    <source>
        <dbReference type="Proteomes" id="UP001575105"/>
    </source>
</evidence>
<dbReference type="EMBL" id="JBGUBD010000009">
    <property type="protein sequence ID" value="MFA9479470.1"/>
    <property type="molecule type" value="Genomic_DNA"/>
</dbReference>
<evidence type="ECO:0000256" key="4">
    <source>
        <dbReference type="SAM" id="MobiDB-lite"/>
    </source>
</evidence>
<evidence type="ECO:0000256" key="3">
    <source>
        <dbReference type="ARBA" id="ARBA00022840"/>
    </source>
</evidence>
<comment type="similarity">
    <text evidence="1">Belongs to the GSP E family.</text>
</comment>
<dbReference type="InterPro" id="IPR001482">
    <property type="entry name" value="T2SS/T4SS_dom"/>
</dbReference>
<evidence type="ECO:0000313" key="6">
    <source>
        <dbReference type="EMBL" id="MFA9479470.1"/>
    </source>
</evidence>
<evidence type="ECO:0000256" key="1">
    <source>
        <dbReference type="ARBA" id="ARBA00006611"/>
    </source>
</evidence>
<name>A0ABV4U8M4_9BACT</name>
<evidence type="ECO:0000256" key="2">
    <source>
        <dbReference type="ARBA" id="ARBA00022741"/>
    </source>
</evidence>
<dbReference type="Gene3D" id="3.30.450.90">
    <property type="match status" value="1"/>
</dbReference>
<keyword evidence="3" id="KW-0067">ATP-binding</keyword>